<dbReference type="STRING" id="1210089.GCA_001613165_05873"/>
<evidence type="ECO:0000313" key="2">
    <source>
        <dbReference type="Proteomes" id="UP000255355"/>
    </source>
</evidence>
<proteinExistence type="predicted"/>
<organism evidence="1 2">
    <name type="scientific">Nocardia mexicana</name>
    <dbReference type="NCBI Taxonomy" id="279262"/>
    <lineage>
        <taxon>Bacteria</taxon>
        <taxon>Bacillati</taxon>
        <taxon>Actinomycetota</taxon>
        <taxon>Actinomycetes</taxon>
        <taxon>Mycobacteriales</taxon>
        <taxon>Nocardiaceae</taxon>
        <taxon>Nocardia</taxon>
    </lineage>
</organism>
<dbReference type="Proteomes" id="UP000255355">
    <property type="component" value="Unassembled WGS sequence"/>
</dbReference>
<dbReference type="EMBL" id="QQAZ01000008">
    <property type="protein sequence ID" value="RDI48220.1"/>
    <property type="molecule type" value="Genomic_DNA"/>
</dbReference>
<comment type="caution">
    <text evidence="1">The sequence shown here is derived from an EMBL/GenBank/DDBJ whole genome shotgun (WGS) entry which is preliminary data.</text>
</comment>
<accession>A0A370GY73</accession>
<dbReference type="OrthoDB" id="4569239at2"/>
<protein>
    <submittedName>
        <fullName evidence="1">Uncharacterized protein</fullName>
    </submittedName>
</protein>
<evidence type="ECO:0000313" key="1">
    <source>
        <dbReference type="EMBL" id="RDI48220.1"/>
    </source>
</evidence>
<dbReference type="AlphaFoldDB" id="A0A370GY73"/>
<name>A0A370GY73_9NOCA</name>
<gene>
    <name evidence="1" type="ORF">DFR68_10849</name>
</gene>
<keyword evidence="2" id="KW-1185">Reference proteome</keyword>
<sequence length="106" mass="11284">MAVHVIGSSLMTSDLTPHRARSVGQAGWVVSYLPGRTLTCAQAVAALQVAEVVPSLLHAVGGLADEVGLTPMEAVGMAIHQQPWEEHMSPPRRRYRRVAAEVSACS</sequence>
<reference evidence="1 2" key="1">
    <citation type="submission" date="2018-07" db="EMBL/GenBank/DDBJ databases">
        <title>Genomic Encyclopedia of Type Strains, Phase IV (KMG-IV): sequencing the most valuable type-strain genomes for metagenomic binning, comparative biology and taxonomic classification.</title>
        <authorList>
            <person name="Goeker M."/>
        </authorList>
    </citation>
    <scope>NUCLEOTIDE SEQUENCE [LARGE SCALE GENOMIC DNA]</scope>
    <source>
        <strain evidence="1 2">DSM 44952</strain>
    </source>
</reference>
<dbReference type="RefSeq" id="WP_068026785.1">
    <property type="nucleotide sequence ID" value="NZ_QQAZ01000008.1"/>
</dbReference>